<dbReference type="GO" id="GO:0008146">
    <property type="term" value="F:sulfotransferase activity"/>
    <property type="evidence" value="ECO:0007669"/>
    <property type="project" value="TreeGrafter"/>
</dbReference>
<dbReference type="PANTHER" id="PTHR10953">
    <property type="entry name" value="UBIQUITIN-ACTIVATING ENZYME E1"/>
    <property type="match status" value="1"/>
</dbReference>
<gene>
    <name evidence="3" type="ORF">METZ01_LOCUS126855</name>
</gene>
<dbReference type="FunFam" id="3.40.50.720:FF:000080">
    <property type="entry name" value="Thiazole biosynthesis adenylyltransferase ThiF"/>
    <property type="match status" value="1"/>
</dbReference>
<dbReference type="NCBIfam" id="NF004281">
    <property type="entry name" value="PRK05690.1"/>
    <property type="match status" value="1"/>
</dbReference>
<reference evidence="3" key="1">
    <citation type="submission" date="2018-05" db="EMBL/GenBank/DDBJ databases">
        <authorList>
            <person name="Lanie J.A."/>
            <person name="Ng W.-L."/>
            <person name="Kazmierczak K.M."/>
            <person name="Andrzejewski T.M."/>
            <person name="Davidsen T.M."/>
            <person name="Wayne K.J."/>
            <person name="Tettelin H."/>
            <person name="Glass J.I."/>
            <person name="Rusch D."/>
            <person name="Podicherti R."/>
            <person name="Tsui H.-C.T."/>
            <person name="Winkler M.E."/>
        </authorList>
    </citation>
    <scope>NUCLEOTIDE SEQUENCE</scope>
</reference>
<dbReference type="Pfam" id="PF00899">
    <property type="entry name" value="ThiF"/>
    <property type="match status" value="1"/>
</dbReference>
<dbReference type="AlphaFoldDB" id="A0A381YBN5"/>
<dbReference type="GO" id="GO:0004792">
    <property type="term" value="F:thiosulfate-cyanide sulfurtransferase activity"/>
    <property type="evidence" value="ECO:0007669"/>
    <property type="project" value="TreeGrafter"/>
</dbReference>
<dbReference type="GO" id="GO:0005829">
    <property type="term" value="C:cytosol"/>
    <property type="evidence" value="ECO:0007669"/>
    <property type="project" value="TreeGrafter"/>
</dbReference>
<dbReference type="InterPro" id="IPR035985">
    <property type="entry name" value="Ubiquitin-activating_enz"/>
</dbReference>
<dbReference type="GO" id="GO:0016779">
    <property type="term" value="F:nucleotidyltransferase activity"/>
    <property type="evidence" value="ECO:0007669"/>
    <property type="project" value="TreeGrafter"/>
</dbReference>
<dbReference type="PANTHER" id="PTHR10953:SF102">
    <property type="entry name" value="ADENYLYLTRANSFERASE AND SULFURTRANSFERASE MOCS3"/>
    <property type="match status" value="1"/>
</dbReference>
<dbReference type="SUPFAM" id="SSF69572">
    <property type="entry name" value="Activating enzymes of the ubiquitin-like proteins"/>
    <property type="match status" value="1"/>
</dbReference>
<evidence type="ECO:0000313" key="3">
    <source>
        <dbReference type="EMBL" id="SVA74001.1"/>
    </source>
</evidence>
<dbReference type="InterPro" id="IPR045886">
    <property type="entry name" value="ThiF/MoeB/HesA"/>
</dbReference>
<feature type="domain" description="THIF-type NAD/FAD binding fold" evidence="2">
    <location>
        <begin position="9"/>
        <end position="244"/>
    </location>
</feature>
<organism evidence="3">
    <name type="scientific">marine metagenome</name>
    <dbReference type="NCBI Taxonomy" id="408172"/>
    <lineage>
        <taxon>unclassified sequences</taxon>
        <taxon>metagenomes</taxon>
        <taxon>ecological metagenomes</taxon>
    </lineage>
</organism>
<evidence type="ECO:0000259" key="2">
    <source>
        <dbReference type="Pfam" id="PF00899"/>
    </source>
</evidence>
<protein>
    <recommendedName>
        <fullName evidence="2">THIF-type NAD/FAD binding fold domain-containing protein</fullName>
    </recommendedName>
</protein>
<sequence>MNPEQTKRYIRQIKLPQVGETGQERLLDARVLIIGIGGLGSPVSMYLTAAGIGHLVISDYDRVDESNLQRQIVHTQASINELKATSARDSLLRLNSAVSIDALNYELDDEELYKQVKQADVVVDCTDNFPSRFELNRVSLATGTPVVSGAAIRWEGQVSAFIPKNPNSPCYQCLYPDTGIEAATCAMEGVIAPIVGVVGATQALETLNVLLETGDGLCGRLLVLDGIAMEWQTISLPRNHNCPACQERPTYLD</sequence>
<accession>A0A381YBN5</accession>
<dbReference type="GO" id="GO:0008641">
    <property type="term" value="F:ubiquitin-like modifier activating enzyme activity"/>
    <property type="evidence" value="ECO:0007669"/>
    <property type="project" value="InterPro"/>
</dbReference>
<evidence type="ECO:0000256" key="1">
    <source>
        <dbReference type="ARBA" id="ARBA00009919"/>
    </source>
</evidence>
<dbReference type="EMBL" id="UINC01017761">
    <property type="protein sequence ID" value="SVA74001.1"/>
    <property type="molecule type" value="Genomic_DNA"/>
</dbReference>
<comment type="similarity">
    <text evidence="1">Belongs to the HesA/MoeB/ThiF family.</text>
</comment>
<dbReference type="InterPro" id="IPR000594">
    <property type="entry name" value="ThiF_NAD_FAD-bd"/>
</dbReference>
<dbReference type="CDD" id="cd00757">
    <property type="entry name" value="ThiF_MoeB_HesA_family"/>
    <property type="match status" value="1"/>
</dbReference>
<proteinExistence type="inferred from homology"/>
<name>A0A381YBN5_9ZZZZ</name>
<dbReference type="Gene3D" id="3.40.50.720">
    <property type="entry name" value="NAD(P)-binding Rossmann-like Domain"/>
    <property type="match status" value="1"/>
</dbReference>